<gene>
    <name evidence="3" type="ORF">ILEXP_LOCUS46578</name>
</gene>
<comment type="caution">
    <text evidence="3">The sequence shown here is derived from an EMBL/GenBank/DDBJ whole genome shotgun (WGS) entry which is preliminary data.</text>
</comment>
<sequence length="129" mass="14223">MAGGGDNNNNTTFMMVRIALKKQTAYTRRLEYPGVSPELSFLKDIGRADFYTVTDQEALDAYERLCRLEGIFPALEASHALAFLEKLCPTLPNGAKVVVNCSGRGDKDAATVFKHIHDSPINKDKCSLQ</sequence>
<evidence type="ECO:0008006" key="5">
    <source>
        <dbReference type="Google" id="ProtNLM"/>
    </source>
</evidence>
<keyword evidence="4" id="KW-1185">Reference proteome</keyword>
<dbReference type="PANTHER" id="PTHR48077">
    <property type="entry name" value="TRYPTOPHAN SYNTHASE-RELATED"/>
    <property type="match status" value="1"/>
</dbReference>
<dbReference type="InterPro" id="IPR023026">
    <property type="entry name" value="Trp_synth_beta/beta-like"/>
</dbReference>
<dbReference type="InterPro" id="IPR036052">
    <property type="entry name" value="TrpB-like_PALP_sf"/>
</dbReference>
<keyword evidence="2" id="KW-0663">Pyridoxal phosphate</keyword>
<dbReference type="SUPFAM" id="SSF53686">
    <property type="entry name" value="Tryptophan synthase beta subunit-like PLP-dependent enzymes"/>
    <property type="match status" value="1"/>
</dbReference>
<evidence type="ECO:0000256" key="1">
    <source>
        <dbReference type="ARBA" id="ARBA00001933"/>
    </source>
</evidence>
<evidence type="ECO:0000313" key="3">
    <source>
        <dbReference type="EMBL" id="CAK9176716.1"/>
    </source>
</evidence>
<evidence type="ECO:0000256" key="2">
    <source>
        <dbReference type="ARBA" id="ARBA00022898"/>
    </source>
</evidence>
<evidence type="ECO:0000313" key="4">
    <source>
        <dbReference type="Proteomes" id="UP001642360"/>
    </source>
</evidence>
<protein>
    <recommendedName>
        <fullName evidence="5">Tryptophan synthase</fullName>
    </recommendedName>
</protein>
<dbReference type="EMBL" id="CAUOFW020006891">
    <property type="protein sequence ID" value="CAK9176716.1"/>
    <property type="molecule type" value="Genomic_DNA"/>
</dbReference>
<dbReference type="Gene3D" id="3.40.50.1100">
    <property type="match status" value="1"/>
</dbReference>
<reference evidence="3 4" key="1">
    <citation type="submission" date="2024-02" db="EMBL/GenBank/DDBJ databases">
        <authorList>
            <person name="Vignale AGUSTIN F."/>
            <person name="Sosa J E."/>
            <person name="Modenutti C."/>
        </authorList>
    </citation>
    <scope>NUCLEOTIDE SEQUENCE [LARGE SCALE GENOMIC DNA]</scope>
</reference>
<proteinExistence type="predicted"/>
<accession>A0ABC8UCT1</accession>
<dbReference type="PANTHER" id="PTHR48077:SF4">
    <property type="entry name" value="TRYPTOPHAN SYNTHASE"/>
    <property type="match status" value="1"/>
</dbReference>
<comment type="cofactor">
    <cofactor evidence="1">
        <name>pyridoxal 5'-phosphate</name>
        <dbReference type="ChEBI" id="CHEBI:597326"/>
    </cofactor>
</comment>
<dbReference type="Proteomes" id="UP001642360">
    <property type="component" value="Unassembled WGS sequence"/>
</dbReference>
<organism evidence="3 4">
    <name type="scientific">Ilex paraguariensis</name>
    <name type="common">yerba mate</name>
    <dbReference type="NCBI Taxonomy" id="185542"/>
    <lineage>
        <taxon>Eukaryota</taxon>
        <taxon>Viridiplantae</taxon>
        <taxon>Streptophyta</taxon>
        <taxon>Embryophyta</taxon>
        <taxon>Tracheophyta</taxon>
        <taxon>Spermatophyta</taxon>
        <taxon>Magnoliopsida</taxon>
        <taxon>eudicotyledons</taxon>
        <taxon>Gunneridae</taxon>
        <taxon>Pentapetalae</taxon>
        <taxon>asterids</taxon>
        <taxon>campanulids</taxon>
        <taxon>Aquifoliales</taxon>
        <taxon>Aquifoliaceae</taxon>
        <taxon>Ilex</taxon>
    </lineage>
</organism>
<name>A0ABC8UCT1_9AQUA</name>
<dbReference type="AlphaFoldDB" id="A0ABC8UCT1"/>